<dbReference type="PANTHER" id="PTHR45933">
    <property type="entry name" value="PROTEIN C2-DOMAIN ABA-RELATED 4"/>
    <property type="match status" value="1"/>
</dbReference>
<sequence>MDTLGLLRIRVRRGYNLIVRDKIASSSDPYVVITTTQQKVKTNVVKKNCNPEWCDEVSLSIKDLNDPIELTVYDKDTLGADDPMGTAEIDLKPYLEAARLRKELQELPNGCALKKVQPSGTNDLADESRILWENGRITQDMRLKLRNVESGEVLIQIEWVDIPGCKGLDPDF</sequence>
<comment type="subcellular location">
    <subcellularLocation>
        <location evidence="2">Cell membrane</location>
    </subcellularLocation>
    <subcellularLocation>
        <location evidence="1">Nucleus</location>
    </subcellularLocation>
</comment>
<evidence type="ECO:0000256" key="3">
    <source>
        <dbReference type="ARBA" id="ARBA00022468"/>
    </source>
</evidence>
<dbReference type="InterPro" id="IPR044562">
    <property type="entry name" value="CAR1-11"/>
</dbReference>
<keyword evidence="8" id="KW-0446">Lipid-binding</keyword>
<dbReference type="SUPFAM" id="SSF49562">
    <property type="entry name" value="C2 domain (Calcium/lipid-binding domain, CaLB)"/>
    <property type="match status" value="1"/>
</dbReference>
<evidence type="ECO:0000256" key="8">
    <source>
        <dbReference type="ARBA" id="ARBA00023121"/>
    </source>
</evidence>
<accession>A0A0D2SI23</accession>
<dbReference type="EMBL" id="CM001744">
    <property type="protein sequence ID" value="KJB30795.1"/>
    <property type="molecule type" value="Genomic_DNA"/>
</dbReference>
<evidence type="ECO:0000256" key="11">
    <source>
        <dbReference type="ARBA" id="ARBA00024037"/>
    </source>
</evidence>
<dbReference type="GO" id="GO:0009738">
    <property type="term" value="P:abscisic acid-activated signaling pathway"/>
    <property type="evidence" value="ECO:0007669"/>
    <property type="project" value="UniProtKB-KW"/>
</dbReference>
<evidence type="ECO:0000259" key="12">
    <source>
        <dbReference type="PROSITE" id="PS50004"/>
    </source>
</evidence>
<dbReference type="GO" id="GO:0005096">
    <property type="term" value="F:GTPase activator activity"/>
    <property type="evidence" value="ECO:0007669"/>
    <property type="project" value="UniProtKB-KW"/>
</dbReference>
<dbReference type="OMA" id="ADESHMV"/>
<keyword evidence="14" id="KW-1185">Reference proteome</keyword>
<dbReference type="OrthoDB" id="73919at2759"/>
<dbReference type="GO" id="GO:0008289">
    <property type="term" value="F:lipid binding"/>
    <property type="evidence" value="ECO:0007669"/>
    <property type="project" value="UniProtKB-KW"/>
</dbReference>
<evidence type="ECO:0000256" key="2">
    <source>
        <dbReference type="ARBA" id="ARBA00004236"/>
    </source>
</evidence>
<dbReference type="InterPro" id="IPR000008">
    <property type="entry name" value="C2_dom"/>
</dbReference>
<proteinExistence type="inferred from homology"/>
<keyword evidence="10" id="KW-0539">Nucleus</keyword>
<name>A0A0D2SI23_GOSRA</name>
<feature type="domain" description="C2" evidence="12">
    <location>
        <begin position="1"/>
        <end position="104"/>
    </location>
</feature>
<keyword evidence="4" id="KW-1003">Cell membrane</keyword>
<dbReference type="SMR" id="A0A0D2SI23"/>
<evidence type="ECO:0000256" key="5">
    <source>
        <dbReference type="ARBA" id="ARBA00022682"/>
    </source>
</evidence>
<dbReference type="Pfam" id="PF00168">
    <property type="entry name" value="C2"/>
    <property type="match status" value="1"/>
</dbReference>
<dbReference type="InterPro" id="IPR035892">
    <property type="entry name" value="C2_domain_sf"/>
</dbReference>
<dbReference type="GO" id="GO:0046872">
    <property type="term" value="F:metal ion binding"/>
    <property type="evidence" value="ECO:0007669"/>
    <property type="project" value="UniProtKB-KW"/>
</dbReference>
<keyword evidence="3" id="KW-0343">GTPase activation</keyword>
<evidence type="ECO:0000256" key="4">
    <source>
        <dbReference type="ARBA" id="ARBA00022475"/>
    </source>
</evidence>
<protein>
    <recommendedName>
        <fullName evidence="12">C2 domain-containing protein</fullName>
    </recommendedName>
</protein>
<evidence type="ECO:0000256" key="6">
    <source>
        <dbReference type="ARBA" id="ARBA00022723"/>
    </source>
</evidence>
<evidence type="ECO:0000256" key="9">
    <source>
        <dbReference type="ARBA" id="ARBA00023136"/>
    </source>
</evidence>
<evidence type="ECO:0000256" key="10">
    <source>
        <dbReference type="ARBA" id="ARBA00023242"/>
    </source>
</evidence>
<dbReference type="PANTHER" id="PTHR45933:SF12">
    <property type="entry name" value="PROTEIN C2-DOMAIN ABA-RELATED 9"/>
    <property type="match status" value="1"/>
</dbReference>
<dbReference type="GO" id="GO:0005634">
    <property type="term" value="C:nucleus"/>
    <property type="evidence" value="ECO:0007669"/>
    <property type="project" value="UniProtKB-SubCell"/>
</dbReference>
<dbReference type="Gramene" id="KJB30795">
    <property type="protein sequence ID" value="KJB30795"/>
    <property type="gene ID" value="B456_005G160400"/>
</dbReference>
<dbReference type="Gene3D" id="2.60.40.150">
    <property type="entry name" value="C2 domain"/>
    <property type="match status" value="1"/>
</dbReference>
<keyword evidence="6" id="KW-0479">Metal-binding</keyword>
<evidence type="ECO:0000256" key="7">
    <source>
        <dbReference type="ARBA" id="ARBA00022837"/>
    </source>
</evidence>
<evidence type="ECO:0000256" key="1">
    <source>
        <dbReference type="ARBA" id="ARBA00004123"/>
    </source>
</evidence>
<dbReference type="SMART" id="SM00239">
    <property type="entry name" value="C2"/>
    <property type="match status" value="1"/>
</dbReference>
<dbReference type="Proteomes" id="UP000032304">
    <property type="component" value="Chromosome 5"/>
</dbReference>
<keyword evidence="5" id="KW-0938">Abscisic acid signaling pathway</keyword>
<organism evidence="13 14">
    <name type="scientific">Gossypium raimondii</name>
    <name type="common">Peruvian cotton</name>
    <name type="synonym">Gossypium klotzschianum subsp. raimondii</name>
    <dbReference type="NCBI Taxonomy" id="29730"/>
    <lineage>
        <taxon>Eukaryota</taxon>
        <taxon>Viridiplantae</taxon>
        <taxon>Streptophyta</taxon>
        <taxon>Embryophyta</taxon>
        <taxon>Tracheophyta</taxon>
        <taxon>Spermatophyta</taxon>
        <taxon>Magnoliopsida</taxon>
        <taxon>eudicotyledons</taxon>
        <taxon>Gunneridae</taxon>
        <taxon>Pentapetalae</taxon>
        <taxon>rosids</taxon>
        <taxon>malvids</taxon>
        <taxon>Malvales</taxon>
        <taxon>Malvaceae</taxon>
        <taxon>Malvoideae</taxon>
        <taxon>Gossypium</taxon>
    </lineage>
</organism>
<dbReference type="AlphaFoldDB" id="A0A0D2SI23"/>
<reference evidence="13 14" key="1">
    <citation type="journal article" date="2012" name="Nature">
        <title>Repeated polyploidization of Gossypium genomes and the evolution of spinnable cotton fibres.</title>
        <authorList>
            <person name="Paterson A.H."/>
            <person name="Wendel J.F."/>
            <person name="Gundlach H."/>
            <person name="Guo H."/>
            <person name="Jenkins J."/>
            <person name="Jin D."/>
            <person name="Llewellyn D."/>
            <person name="Showmaker K.C."/>
            <person name="Shu S."/>
            <person name="Udall J."/>
            <person name="Yoo M.J."/>
            <person name="Byers R."/>
            <person name="Chen W."/>
            <person name="Doron-Faigenboim A."/>
            <person name="Duke M.V."/>
            <person name="Gong L."/>
            <person name="Grimwood J."/>
            <person name="Grover C."/>
            <person name="Grupp K."/>
            <person name="Hu G."/>
            <person name="Lee T.H."/>
            <person name="Li J."/>
            <person name="Lin L."/>
            <person name="Liu T."/>
            <person name="Marler B.S."/>
            <person name="Page J.T."/>
            <person name="Roberts A.W."/>
            <person name="Romanel E."/>
            <person name="Sanders W.S."/>
            <person name="Szadkowski E."/>
            <person name="Tan X."/>
            <person name="Tang H."/>
            <person name="Xu C."/>
            <person name="Wang J."/>
            <person name="Wang Z."/>
            <person name="Zhang D."/>
            <person name="Zhang L."/>
            <person name="Ashrafi H."/>
            <person name="Bedon F."/>
            <person name="Bowers J.E."/>
            <person name="Brubaker C.L."/>
            <person name="Chee P.W."/>
            <person name="Das S."/>
            <person name="Gingle A.R."/>
            <person name="Haigler C.H."/>
            <person name="Harker D."/>
            <person name="Hoffmann L.V."/>
            <person name="Hovav R."/>
            <person name="Jones D.C."/>
            <person name="Lemke C."/>
            <person name="Mansoor S."/>
            <person name="ur Rahman M."/>
            <person name="Rainville L.N."/>
            <person name="Rambani A."/>
            <person name="Reddy U.K."/>
            <person name="Rong J.K."/>
            <person name="Saranga Y."/>
            <person name="Scheffler B.E."/>
            <person name="Scheffler J.A."/>
            <person name="Stelly D.M."/>
            <person name="Triplett B.A."/>
            <person name="Van Deynze A."/>
            <person name="Vaslin M.F."/>
            <person name="Waghmare V.N."/>
            <person name="Walford S.A."/>
            <person name="Wright R.J."/>
            <person name="Zaki E.A."/>
            <person name="Zhang T."/>
            <person name="Dennis E.S."/>
            <person name="Mayer K.F."/>
            <person name="Peterson D.G."/>
            <person name="Rokhsar D.S."/>
            <person name="Wang X."/>
            <person name="Schmutz J."/>
        </authorList>
    </citation>
    <scope>NUCLEOTIDE SEQUENCE [LARGE SCALE GENOMIC DNA]</scope>
</reference>
<keyword evidence="9" id="KW-0472">Membrane</keyword>
<keyword evidence="7" id="KW-0106">Calcium</keyword>
<evidence type="ECO:0000313" key="13">
    <source>
        <dbReference type="EMBL" id="KJB30795.1"/>
    </source>
</evidence>
<comment type="similarity">
    <text evidence="11">Belongs to the plant CAR protein family.</text>
</comment>
<dbReference type="GO" id="GO:0005886">
    <property type="term" value="C:plasma membrane"/>
    <property type="evidence" value="ECO:0007669"/>
    <property type="project" value="UniProtKB-SubCell"/>
</dbReference>
<evidence type="ECO:0000313" key="14">
    <source>
        <dbReference type="Proteomes" id="UP000032304"/>
    </source>
</evidence>
<gene>
    <name evidence="13" type="ORF">B456_005G160400</name>
</gene>
<dbReference type="eggNOG" id="KOG1030">
    <property type="taxonomic scope" value="Eukaryota"/>
</dbReference>
<dbReference type="KEGG" id="gra:105794409"/>
<dbReference type="PROSITE" id="PS50004">
    <property type="entry name" value="C2"/>
    <property type="match status" value="1"/>
</dbReference>